<feature type="coiled-coil region" evidence="1">
    <location>
        <begin position="27"/>
        <end position="83"/>
    </location>
</feature>
<protein>
    <submittedName>
        <fullName evidence="2">Scaffold protein</fullName>
    </submittedName>
</protein>
<reference evidence="2 3" key="1">
    <citation type="submission" date="2020-08" db="EMBL/GenBank/DDBJ databases">
        <title>Draft genome sequencing of an Anaerocolumna strain isolated from anoxic soil subjected to BSD treatment.</title>
        <authorList>
            <person name="Uek A."/>
            <person name="Tonouchi A."/>
        </authorList>
    </citation>
    <scope>NUCLEOTIDE SEQUENCE [LARGE SCALE GENOMIC DNA]</scope>
    <source>
        <strain evidence="2 3">CTTW</strain>
    </source>
</reference>
<proteinExistence type="predicted"/>
<dbReference type="Pfam" id="PF06810">
    <property type="entry name" value="Phage_scaffold"/>
    <property type="match status" value="1"/>
</dbReference>
<evidence type="ECO:0000313" key="2">
    <source>
        <dbReference type="EMBL" id="BCK01605.1"/>
    </source>
</evidence>
<gene>
    <name evidence="2" type="ORF">bsdcttw_46450</name>
</gene>
<sequence length="183" mass="20775">MKTEFLTELGLTEDQIKSIMAENGKDIKREQDKAVKLESERDNYKEQLETAQTALKDFDGVDVKDLQLKITKLNEDLKAKDTEYQGKIADIEFNKLLDSAIAETGAKSAKAVRAFLDIDVLKTSKNQSEDIKKSLESIKTENDYLFESNEPIKKPVRATGSDPVLKPITEMSYDEYKAYRQGK</sequence>
<accession>A0A7M3SAI7</accession>
<keyword evidence="1" id="KW-0175">Coiled coil</keyword>
<dbReference type="RefSeq" id="WP_185257150.1">
    <property type="nucleotide sequence ID" value="NZ_AP023368.1"/>
</dbReference>
<dbReference type="EMBL" id="AP023368">
    <property type="protein sequence ID" value="BCK01605.1"/>
    <property type="molecule type" value="Genomic_DNA"/>
</dbReference>
<evidence type="ECO:0000313" key="3">
    <source>
        <dbReference type="Proteomes" id="UP000515703"/>
    </source>
</evidence>
<dbReference type="KEGG" id="acht:bsdcttw_46450"/>
<name>A0A7M3SAI7_9FIRM</name>
<organism evidence="2 3">
    <name type="scientific">Anaerocolumna chitinilytica</name>
    <dbReference type="NCBI Taxonomy" id="1727145"/>
    <lineage>
        <taxon>Bacteria</taxon>
        <taxon>Bacillati</taxon>
        <taxon>Bacillota</taxon>
        <taxon>Clostridia</taxon>
        <taxon>Lachnospirales</taxon>
        <taxon>Lachnospiraceae</taxon>
        <taxon>Anaerocolumna</taxon>
    </lineage>
</organism>
<dbReference type="Proteomes" id="UP000515703">
    <property type="component" value="Chromosome"/>
</dbReference>
<keyword evidence="3" id="KW-1185">Reference proteome</keyword>
<evidence type="ECO:0000256" key="1">
    <source>
        <dbReference type="SAM" id="Coils"/>
    </source>
</evidence>
<dbReference type="AlphaFoldDB" id="A0A7M3SAI7"/>
<reference evidence="2 3" key="2">
    <citation type="submission" date="2020-08" db="EMBL/GenBank/DDBJ databases">
        <authorList>
            <person name="Ueki A."/>
            <person name="Tonouchi A."/>
        </authorList>
    </citation>
    <scope>NUCLEOTIDE SEQUENCE [LARGE SCALE GENOMIC DNA]</scope>
    <source>
        <strain evidence="2 3">CTTW</strain>
    </source>
</reference>
<dbReference type="InterPro" id="IPR009636">
    <property type="entry name" value="SCAF"/>
</dbReference>